<evidence type="ECO:0000313" key="12">
    <source>
        <dbReference type="Proteomes" id="UP000244128"/>
    </source>
</evidence>
<keyword evidence="11" id="KW-0808">Transferase</keyword>
<dbReference type="Gene3D" id="3.40.50.880">
    <property type="match status" value="1"/>
</dbReference>
<dbReference type="GO" id="GO:0005524">
    <property type="term" value="F:ATP binding"/>
    <property type="evidence" value="ECO:0007669"/>
    <property type="project" value="UniProtKB-KW"/>
</dbReference>
<dbReference type="GO" id="GO:0044210">
    <property type="term" value="P:'de novo' CTP biosynthetic process"/>
    <property type="evidence" value="ECO:0007669"/>
    <property type="project" value="UniProtKB-UniPathway"/>
</dbReference>
<evidence type="ECO:0000313" key="11">
    <source>
        <dbReference type="EMBL" id="PTQ70835.1"/>
    </source>
</evidence>
<gene>
    <name evidence="11" type="ORF">C8R26_13122</name>
</gene>
<keyword evidence="8" id="KW-0665">Pyrimidine biosynthesis</keyword>
<feature type="domain" description="Glutamine amidotransferase" evidence="10">
    <location>
        <begin position="2"/>
        <end position="81"/>
    </location>
</feature>
<evidence type="ECO:0000256" key="8">
    <source>
        <dbReference type="ARBA" id="ARBA00022975"/>
    </source>
</evidence>
<evidence type="ECO:0000256" key="3">
    <source>
        <dbReference type="ARBA" id="ARBA00012291"/>
    </source>
</evidence>
<name>A0A2T5HGY4_9PROT</name>
<keyword evidence="6" id="KW-0067">ATP-binding</keyword>
<dbReference type="PROSITE" id="PS51273">
    <property type="entry name" value="GATASE_TYPE_1"/>
    <property type="match status" value="1"/>
</dbReference>
<dbReference type="PANTHER" id="PTHR11550">
    <property type="entry name" value="CTP SYNTHASE"/>
    <property type="match status" value="1"/>
</dbReference>
<dbReference type="InterPro" id="IPR017926">
    <property type="entry name" value="GATASE"/>
</dbReference>
<evidence type="ECO:0000256" key="5">
    <source>
        <dbReference type="ARBA" id="ARBA00022741"/>
    </source>
</evidence>
<keyword evidence="4" id="KW-0436">Ligase</keyword>
<dbReference type="EC" id="6.3.4.2" evidence="3"/>
<proteinExistence type="inferred from homology"/>
<dbReference type="GO" id="GO:0016740">
    <property type="term" value="F:transferase activity"/>
    <property type="evidence" value="ECO:0007669"/>
    <property type="project" value="UniProtKB-KW"/>
</dbReference>
<evidence type="ECO:0000256" key="1">
    <source>
        <dbReference type="ARBA" id="ARBA00005171"/>
    </source>
</evidence>
<accession>A0A2T5HGY4</accession>
<dbReference type="SUPFAM" id="SSF52317">
    <property type="entry name" value="Class I glutamine amidotransferase-like"/>
    <property type="match status" value="1"/>
</dbReference>
<dbReference type="GO" id="GO:0042802">
    <property type="term" value="F:identical protein binding"/>
    <property type="evidence" value="ECO:0007669"/>
    <property type="project" value="TreeGrafter"/>
</dbReference>
<evidence type="ECO:0000256" key="4">
    <source>
        <dbReference type="ARBA" id="ARBA00022598"/>
    </source>
</evidence>
<protein>
    <recommendedName>
        <fullName evidence="3">CTP synthase (glutamine hydrolyzing)</fullName>
        <ecNumber evidence="3">6.3.4.2</ecNumber>
    </recommendedName>
</protein>
<dbReference type="InterPro" id="IPR029062">
    <property type="entry name" value="Class_I_gatase-like"/>
</dbReference>
<evidence type="ECO:0000256" key="6">
    <source>
        <dbReference type="ARBA" id="ARBA00022840"/>
    </source>
</evidence>
<dbReference type="PANTHER" id="PTHR11550:SF0">
    <property type="entry name" value="CTP SYNTHASE-RELATED"/>
    <property type="match status" value="1"/>
</dbReference>
<evidence type="ECO:0000256" key="2">
    <source>
        <dbReference type="ARBA" id="ARBA00007533"/>
    </source>
</evidence>
<organism evidence="11 12">
    <name type="scientific">Nitrosomonas oligotropha</name>
    <dbReference type="NCBI Taxonomy" id="42354"/>
    <lineage>
        <taxon>Bacteria</taxon>
        <taxon>Pseudomonadati</taxon>
        <taxon>Pseudomonadota</taxon>
        <taxon>Betaproteobacteria</taxon>
        <taxon>Nitrosomonadales</taxon>
        <taxon>Nitrosomonadaceae</taxon>
        <taxon>Nitrosomonas</taxon>
    </lineage>
</organism>
<keyword evidence="5" id="KW-0547">Nucleotide-binding</keyword>
<dbReference type="EMBL" id="QAOI01000031">
    <property type="protein sequence ID" value="PTQ70835.1"/>
    <property type="molecule type" value="Genomic_DNA"/>
</dbReference>
<comment type="pathway">
    <text evidence="1">Pyrimidine metabolism; CTP biosynthesis via de novo pathway; CTP from UDP: step 2/2.</text>
</comment>
<evidence type="ECO:0000256" key="9">
    <source>
        <dbReference type="ARBA" id="ARBA00047781"/>
    </source>
</evidence>
<dbReference type="UniPathway" id="UPA00159">
    <property type="reaction ID" value="UER00277"/>
</dbReference>
<sequence length="89" mass="9811">MIHAGIHTNSRINIIYINSENIENEGTYSLTNMDAILVLGGFGKRSVEGKIMAINLSSTNPIPYLGICFGMQLTVIEYARKKPVSHRCA</sequence>
<comment type="similarity">
    <text evidence="2">Belongs to the CTP synthase family.</text>
</comment>
<evidence type="ECO:0000256" key="7">
    <source>
        <dbReference type="ARBA" id="ARBA00022962"/>
    </source>
</evidence>
<evidence type="ECO:0000259" key="10">
    <source>
        <dbReference type="Pfam" id="PF00117"/>
    </source>
</evidence>
<dbReference type="GO" id="GO:0003883">
    <property type="term" value="F:CTP synthase activity"/>
    <property type="evidence" value="ECO:0007669"/>
    <property type="project" value="UniProtKB-EC"/>
</dbReference>
<comment type="catalytic activity">
    <reaction evidence="9">
        <text>UTP + L-glutamine + ATP + H2O = CTP + L-glutamate + ADP + phosphate + 2 H(+)</text>
        <dbReference type="Rhea" id="RHEA:26426"/>
        <dbReference type="ChEBI" id="CHEBI:15377"/>
        <dbReference type="ChEBI" id="CHEBI:15378"/>
        <dbReference type="ChEBI" id="CHEBI:29985"/>
        <dbReference type="ChEBI" id="CHEBI:30616"/>
        <dbReference type="ChEBI" id="CHEBI:37563"/>
        <dbReference type="ChEBI" id="CHEBI:43474"/>
        <dbReference type="ChEBI" id="CHEBI:46398"/>
        <dbReference type="ChEBI" id="CHEBI:58359"/>
        <dbReference type="ChEBI" id="CHEBI:456216"/>
        <dbReference type="EC" id="6.3.4.2"/>
    </reaction>
</comment>
<dbReference type="AlphaFoldDB" id="A0A2T5HGY4"/>
<reference evidence="11 12" key="1">
    <citation type="submission" date="2018-04" db="EMBL/GenBank/DDBJ databases">
        <title>Active sludge and wastewater microbial communities from Klosterneuburg, Austria.</title>
        <authorList>
            <person name="Wagner M."/>
        </authorList>
    </citation>
    <scope>NUCLEOTIDE SEQUENCE [LARGE SCALE GENOMIC DNA]</scope>
    <source>
        <strain evidence="11 12">Nm49</strain>
    </source>
</reference>
<comment type="caution">
    <text evidence="11">The sequence shown here is derived from an EMBL/GenBank/DDBJ whole genome shotgun (WGS) entry which is preliminary data.</text>
</comment>
<dbReference type="Pfam" id="PF00117">
    <property type="entry name" value="GATase"/>
    <property type="match status" value="1"/>
</dbReference>
<dbReference type="Proteomes" id="UP000244128">
    <property type="component" value="Unassembled WGS sequence"/>
</dbReference>
<keyword evidence="7 11" id="KW-0315">Glutamine amidotransferase</keyword>
<dbReference type="GO" id="GO:0019856">
    <property type="term" value="P:pyrimidine nucleobase biosynthetic process"/>
    <property type="evidence" value="ECO:0007669"/>
    <property type="project" value="TreeGrafter"/>
</dbReference>
<dbReference type="InterPro" id="IPR004468">
    <property type="entry name" value="CTP_synthase"/>
</dbReference>
<dbReference type="GO" id="GO:0005829">
    <property type="term" value="C:cytosol"/>
    <property type="evidence" value="ECO:0007669"/>
    <property type="project" value="TreeGrafter"/>
</dbReference>